<dbReference type="GO" id="GO:0016020">
    <property type="term" value="C:membrane"/>
    <property type="evidence" value="ECO:0007669"/>
    <property type="project" value="UniProtKB-SubCell"/>
</dbReference>
<feature type="transmembrane region" description="Helical" evidence="8">
    <location>
        <begin position="86"/>
        <end position="108"/>
    </location>
</feature>
<keyword evidence="3 6" id="KW-0812">Transmembrane</keyword>
<dbReference type="GO" id="GO:0008137">
    <property type="term" value="F:NADH dehydrogenase (ubiquinone) activity"/>
    <property type="evidence" value="ECO:0007669"/>
    <property type="project" value="InterPro"/>
</dbReference>
<evidence type="ECO:0000313" key="10">
    <source>
        <dbReference type="EMBL" id="BBO23309.1"/>
    </source>
</evidence>
<dbReference type="AlphaFoldDB" id="A0A809R756"/>
<organism evidence="10 11">
    <name type="scientific">Candidatus Nitrosymbiomonas proteolyticus</name>
    <dbReference type="NCBI Taxonomy" id="2608984"/>
    <lineage>
        <taxon>Bacteria</taxon>
        <taxon>Bacillati</taxon>
        <taxon>Armatimonadota</taxon>
        <taxon>Armatimonadota incertae sedis</taxon>
        <taxon>Candidatus Nitrosymbiomonas</taxon>
    </lineage>
</organism>
<evidence type="ECO:0000256" key="2">
    <source>
        <dbReference type="ARBA" id="ARBA00009025"/>
    </source>
</evidence>
<feature type="transmembrane region" description="Helical" evidence="8">
    <location>
        <begin position="384"/>
        <end position="406"/>
    </location>
</feature>
<evidence type="ECO:0000259" key="9">
    <source>
        <dbReference type="Pfam" id="PF00361"/>
    </source>
</evidence>
<protein>
    <submittedName>
        <fullName evidence="10">Fe-S-binding domain-containing protein</fullName>
    </submittedName>
</protein>
<evidence type="ECO:0000256" key="5">
    <source>
        <dbReference type="ARBA" id="ARBA00023136"/>
    </source>
</evidence>
<dbReference type="GO" id="GO:0003954">
    <property type="term" value="F:NADH dehydrogenase activity"/>
    <property type="evidence" value="ECO:0007669"/>
    <property type="project" value="TreeGrafter"/>
</dbReference>
<dbReference type="GO" id="GO:0048039">
    <property type="term" value="F:ubiquinone binding"/>
    <property type="evidence" value="ECO:0007669"/>
    <property type="project" value="TreeGrafter"/>
</dbReference>
<dbReference type="PANTHER" id="PTHR43507">
    <property type="entry name" value="NADH-UBIQUINONE OXIDOREDUCTASE CHAIN 4"/>
    <property type="match status" value="1"/>
</dbReference>
<feature type="transmembrane region" description="Helical" evidence="8">
    <location>
        <begin position="347"/>
        <end position="364"/>
    </location>
</feature>
<accession>A0A809R756</accession>
<reference evidence="10" key="1">
    <citation type="journal article" name="DNA Res.">
        <title>The physiological potential of anammox bacteria as revealed by their core genome structure.</title>
        <authorList>
            <person name="Okubo T."/>
            <person name="Toyoda A."/>
            <person name="Fukuhara K."/>
            <person name="Uchiyama I."/>
            <person name="Harigaya Y."/>
            <person name="Kuroiwa M."/>
            <person name="Suzuki T."/>
            <person name="Murakami Y."/>
            <person name="Suwa Y."/>
            <person name="Takami H."/>
        </authorList>
    </citation>
    <scope>NUCLEOTIDE SEQUENCE</scope>
    <source>
        <strain evidence="10">317325-2</strain>
    </source>
</reference>
<evidence type="ECO:0000256" key="7">
    <source>
        <dbReference type="SAM" id="MobiDB-lite"/>
    </source>
</evidence>
<evidence type="ECO:0000256" key="3">
    <source>
        <dbReference type="ARBA" id="ARBA00022692"/>
    </source>
</evidence>
<feature type="transmembrane region" description="Helical" evidence="8">
    <location>
        <begin position="289"/>
        <end position="308"/>
    </location>
</feature>
<comment type="similarity">
    <text evidence="2">Belongs to the complex I subunit 4 family.</text>
</comment>
<dbReference type="EMBL" id="AP021858">
    <property type="protein sequence ID" value="BBO23309.1"/>
    <property type="molecule type" value="Genomic_DNA"/>
</dbReference>
<keyword evidence="4 8" id="KW-1133">Transmembrane helix</keyword>
<feature type="transmembrane region" description="Helical" evidence="8">
    <location>
        <begin position="115"/>
        <end position="131"/>
    </location>
</feature>
<evidence type="ECO:0000256" key="1">
    <source>
        <dbReference type="ARBA" id="ARBA00004127"/>
    </source>
</evidence>
<feature type="transmembrane region" description="Helical" evidence="8">
    <location>
        <begin position="470"/>
        <end position="488"/>
    </location>
</feature>
<gene>
    <name evidence="10" type="ORF">NPRO_09040</name>
</gene>
<feature type="transmembrane region" description="Helical" evidence="8">
    <location>
        <begin position="137"/>
        <end position="156"/>
    </location>
</feature>
<feature type="transmembrane region" description="Helical" evidence="8">
    <location>
        <begin position="315"/>
        <end position="335"/>
    </location>
</feature>
<evidence type="ECO:0000313" key="11">
    <source>
        <dbReference type="Proteomes" id="UP000662873"/>
    </source>
</evidence>
<feature type="transmembrane region" description="Helical" evidence="8">
    <location>
        <begin position="168"/>
        <end position="189"/>
    </location>
</feature>
<name>A0A809R756_9BACT</name>
<feature type="transmembrane region" description="Helical" evidence="8">
    <location>
        <begin position="223"/>
        <end position="245"/>
    </location>
</feature>
<dbReference type="PANTHER" id="PTHR43507:SF1">
    <property type="entry name" value="NADH-UBIQUINONE OXIDOREDUCTASE CHAIN 4"/>
    <property type="match status" value="1"/>
</dbReference>
<dbReference type="KEGG" id="npy:NPRO_09040"/>
<dbReference type="Proteomes" id="UP000662873">
    <property type="component" value="Chromosome"/>
</dbReference>
<keyword evidence="5 8" id="KW-0472">Membrane</keyword>
<sequence>MEPTGFGLLSLLTFLPLFGGLLLLLIPGSQERLLKNSALAVSAVTFVLSLFLVVGFNGATYHFQHVEFVRWIDSVGIHYRMGVDGISIWLVALTTFLTFISIWFSFYVKQRVRTYLIAMLVLETAMLGVFLSLDLILFYTFFEASLIPMWLLISVWGGERRIYAGLKFFLFTFAGSIFMLIGMIVLWMLHKEATGVASFSLIDIQSAVAGGQLWAGALQTQAWVFWAFSIALLVKCPAFPFHTWLPDAHVEAPTAGSVILAGVLLKMGTYGFLRFVIPLFPDVLPQNVPILMLLAVIGIIYGAIVAAVQPDVKKLIAYSSVAHMGFVLLGIFSLTHSGLMGGSMQQLNHGVSTGALFLLVGLIYERRHTRMFTAFGGLKAQMPIYAAVFLIIMLSSVGLPGTNGFIGEFLALMGAVEACLSGQFGLNFWYAGIAGGGVVLAAVYLLWMFQKMFYGPNAVPANQRLKDIKGWEIALCAGFVVLVFWGGLFPNTFLKPMEASVGAVRMMALNPVGQRPVWSDTSMEVEENGDLVRVLPRSPQELLSGEVKVLEVIAPAKLHFEPLPPDEPEPLHVQSEIGRGGGL</sequence>
<comment type="subcellular location">
    <subcellularLocation>
        <location evidence="1">Endomembrane system</location>
        <topology evidence="1">Multi-pass membrane protein</topology>
    </subcellularLocation>
    <subcellularLocation>
        <location evidence="6">Membrane</location>
        <topology evidence="6">Multi-pass membrane protein</topology>
    </subcellularLocation>
</comment>
<dbReference type="InterPro" id="IPR003918">
    <property type="entry name" value="NADH_UbQ_OxRdtase"/>
</dbReference>
<evidence type="ECO:0000256" key="8">
    <source>
        <dbReference type="SAM" id="Phobius"/>
    </source>
</evidence>
<feature type="domain" description="NADH:quinone oxidoreductase/Mrp antiporter transmembrane" evidence="9">
    <location>
        <begin position="132"/>
        <end position="418"/>
    </location>
</feature>
<proteinExistence type="inferred from homology"/>
<dbReference type="GO" id="GO:0012505">
    <property type="term" value="C:endomembrane system"/>
    <property type="evidence" value="ECO:0007669"/>
    <property type="project" value="UniProtKB-SubCell"/>
</dbReference>
<evidence type="ECO:0000256" key="4">
    <source>
        <dbReference type="ARBA" id="ARBA00022989"/>
    </source>
</evidence>
<feature type="transmembrane region" description="Helical" evidence="8">
    <location>
        <begin position="257"/>
        <end position="277"/>
    </location>
</feature>
<dbReference type="NCBIfam" id="TIGR01972">
    <property type="entry name" value="NDH_I_M"/>
    <property type="match status" value="1"/>
</dbReference>
<dbReference type="GO" id="GO:0015990">
    <property type="term" value="P:electron transport coupled proton transport"/>
    <property type="evidence" value="ECO:0007669"/>
    <property type="project" value="TreeGrafter"/>
</dbReference>
<dbReference type="InterPro" id="IPR010227">
    <property type="entry name" value="NADH_Q_OxRdtase_chainM/4"/>
</dbReference>
<dbReference type="GO" id="GO:0042773">
    <property type="term" value="P:ATP synthesis coupled electron transport"/>
    <property type="evidence" value="ECO:0007669"/>
    <property type="project" value="InterPro"/>
</dbReference>
<feature type="transmembrane region" description="Helical" evidence="8">
    <location>
        <begin position="426"/>
        <end position="449"/>
    </location>
</feature>
<dbReference type="InterPro" id="IPR001750">
    <property type="entry name" value="ND/Mrp_TM"/>
</dbReference>
<dbReference type="PRINTS" id="PR01437">
    <property type="entry name" value="NUOXDRDTASE4"/>
</dbReference>
<dbReference type="Pfam" id="PF00361">
    <property type="entry name" value="Proton_antipo_M"/>
    <property type="match status" value="1"/>
</dbReference>
<evidence type="ECO:0000256" key="6">
    <source>
        <dbReference type="RuleBase" id="RU000320"/>
    </source>
</evidence>
<feature type="transmembrane region" description="Helical" evidence="8">
    <location>
        <begin position="38"/>
        <end position="59"/>
    </location>
</feature>
<feature type="transmembrane region" description="Helical" evidence="8">
    <location>
        <begin position="6"/>
        <end position="26"/>
    </location>
</feature>
<feature type="region of interest" description="Disordered" evidence="7">
    <location>
        <begin position="563"/>
        <end position="583"/>
    </location>
</feature>